<dbReference type="PROSITE" id="PS51186">
    <property type="entry name" value="GNAT"/>
    <property type="match status" value="1"/>
</dbReference>
<organism evidence="2 3">
    <name type="scientific">Fulvimarina pelagi HTCC2506</name>
    <dbReference type="NCBI Taxonomy" id="314231"/>
    <lineage>
        <taxon>Bacteria</taxon>
        <taxon>Pseudomonadati</taxon>
        <taxon>Pseudomonadota</taxon>
        <taxon>Alphaproteobacteria</taxon>
        <taxon>Hyphomicrobiales</taxon>
        <taxon>Aurantimonadaceae</taxon>
        <taxon>Fulvimarina</taxon>
    </lineage>
</organism>
<dbReference type="InterPro" id="IPR050276">
    <property type="entry name" value="MshD_Acetyltransferase"/>
</dbReference>
<dbReference type="HOGENOM" id="CLU_013985_18_3_5"/>
<accession>Q0G6Y6</accession>
<name>Q0G6Y6_9HYPH</name>
<dbReference type="PANTHER" id="PTHR43617">
    <property type="entry name" value="L-AMINO ACID N-ACETYLTRANSFERASE"/>
    <property type="match status" value="1"/>
</dbReference>
<dbReference type="Pfam" id="PF00583">
    <property type="entry name" value="Acetyltransf_1"/>
    <property type="match status" value="1"/>
</dbReference>
<dbReference type="RefSeq" id="WP_007066552.1">
    <property type="nucleotide sequence ID" value="NZ_DS022272.1"/>
</dbReference>
<dbReference type="AlphaFoldDB" id="Q0G6Y6"/>
<dbReference type="EMBL" id="AATP01000001">
    <property type="protein sequence ID" value="EAU42578.1"/>
    <property type="molecule type" value="Genomic_DNA"/>
</dbReference>
<proteinExistence type="predicted"/>
<reference evidence="2 3" key="1">
    <citation type="journal article" date="2010" name="J. Bacteriol.">
        <title>Genome sequence of Fulvimarina pelagi HTCC2506T, a Mn(II)-oxidizing alphaproteobacterium possessing an aerobic anoxygenic photosynthetic gene cluster and Xanthorhodopsin.</title>
        <authorList>
            <person name="Kang I."/>
            <person name="Oh H.M."/>
            <person name="Lim S.I."/>
            <person name="Ferriera S."/>
            <person name="Giovannoni S.J."/>
            <person name="Cho J.C."/>
        </authorList>
    </citation>
    <scope>NUCLEOTIDE SEQUENCE [LARGE SCALE GENOMIC DNA]</scope>
    <source>
        <strain evidence="2 3">HTCC2506</strain>
    </source>
</reference>
<evidence type="ECO:0000313" key="3">
    <source>
        <dbReference type="Proteomes" id="UP000004310"/>
    </source>
</evidence>
<dbReference type="InterPro" id="IPR000182">
    <property type="entry name" value="GNAT_dom"/>
</dbReference>
<dbReference type="SUPFAM" id="SSF55729">
    <property type="entry name" value="Acyl-CoA N-acyltransferases (Nat)"/>
    <property type="match status" value="1"/>
</dbReference>
<dbReference type="Proteomes" id="UP000004310">
    <property type="component" value="Unassembled WGS sequence"/>
</dbReference>
<sequence>MFFIRTAMERDLDAISELLSETWRATYDPIYGSARVDEITKSWHSVAALKPRLKRPSSEFIVGDDGKSIGGMGFAVSSDADRALVVLHQLYVRPSEQRAGLGSEMLLEIMNAFPDGRRIRCEVEPANLGAVAFYEKHGFKPTATAIARNASSDGVEVTVFERLLG</sequence>
<dbReference type="STRING" id="217511.GCA_001463845_00185"/>
<evidence type="ECO:0000313" key="2">
    <source>
        <dbReference type="EMBL" id="EAU42578.1"/>
    </source>
</evidence>
<dbReference type="GO" id="GO:0016747">
    <property type="term" value="F:acyltransferase activity, transferring groups other than amino-acyl groups"/>
    <property type="evidence" value="ECO:0007669"/>
    <property type="project" value="InterPro"/>
</dbReference>
<keyword evidence="3" id="KW-1185">Reference proteome</keyword>
<feature type="domain" description="N-acetyltransferase" evidence="1">
    <location>
        <begin position="2"/>
        <end position="165"/>
    </location>
</feature>
<gene>
    <name evidence="2" type="ORF">FP2506_07051</name>
</gene>
<dbReference type="Gene3D" id="3.40.630.30">
    <property type="match status" value="1"/>
</dbReference>
<evidence type="ECO:0000259" key="1">
    <source>
        <dbReference type="PROSITE" id="PS51186"/>
    </source>
</evidence>
<protein>
    <recommendedName>
        <fullName evidence="1">N-acetyltransferase domain-containing protein</fullName>
    </recommendedName>
</protein>
<dbReference type="InterPro" id="IPR016181">
    <property type="entry name" value="Acyl_CoA_acyltransferase"/>
</dbReference>
<comment type="caution">
    <text evidence="2">The sequence shown here is derived from an EMBL/GenBank/DDBJ whole genome shotgun (WGS) entry which is preliminary data.</text>
</comment>
<dbReference type="CDD" id="cd04301">
    <property type="entry name" value="NAT_SF"/>
    <property type="match status" value="1"/>
</dbReference>
<dbReference type="eggNOG" id="COG0456">
    <property type="taxonomic scope" value="Bacteria"/>
</dbReference>